<name>A0A0M3IPL9_ASCLU</name>
<dbReference type="Proteomes" id="UP000036681">
    <property type="component" value="Unplaced"/>
</dbReference>
<dbReference type="AlphaFoldDB" id="A0A0M3IPL9"/>
<keyword evidence="2" id="KW-1133">Transmembrane helix</keyword>
<evidence type="ECO:0000313" key="4">
    <source>
        <dbReference type="WBParaSite" id="ALUE_0002069701-mRNA-1"/>
    </source>
</evidence>
<accession>A0A0M3IPL9</accession>
<reference evidence="4" key="1">
    <citation type="submission" date="2017-02" db="UniProtKB">
        <authorList>
            <consortium name="WormBaseParasite"/>
        </authorList>
    </citation>
    <scope>IDENTIFICATION</scope>
</reference>
<evidence type="ECO:0000256" key="1">
    <source>
        <dbReference type="SAM" id="MobiDB-lite"/>
    </source>
</evidence>
<feature type="transmembrane region" description="Helical" evidence="2">
    <location>
        <begin position="63"/>
        <end position="88"/>
    </location>
</feature>
<proteinExistence type="predicted"/>
<feature type="region of interest" description="Disordered" evidence="1">
    <location>
        <begin position="203"/>
        <end position="257"/>
    </location>
</feature>
<keyword evidence="3" id="KW-1185">Reference proteome</keyword>
<protein>
    <submittedName>
        <fullName evidence="4">CX domain-containing protein</fullName>
    </submittedName>
</protein>
<evidence type="ECO:0000313" key="3">
    <source>
        <dbReference type="Proteomes" id="UP000036681"/>
    </source>
</evidence>
<sequence>MEILIQPESRGIHYEGYENEYIQCIFEDGDVSGRNERYEFRCRPDLECCGRICCIPQEATVPFWLMILFIVLALLLLFALLGTIAWLCSKRKPKPKLPKPQKTPVYRHDIRGGVGASGYRSIRQQDGDELQSHRDRLHMENAYSTPADNVSTEAQRHGYGNPMYGTRGAANDTTYRRDFYDRGSGLYDKAGGADRSEVVVPIDSGPLQHSTSGNHRRNRWNHSRSGSRSTLEEQLTPQMHRSGPPAGSGGDYYHETFEEKFEEKYEVEERTPSVSDSRELL</sequence>
<dbReference type="WBParaSite" id="ALUE_0002069701-mRNA-1">
    <property type="protein sequence ID" value="ALUE_0002069701-mRNA-1"/>
    <property type="gene ID" value="ALUE_0002069701"/>
</dbReference>
<evidence type="ECO:0000256" key="2">
    <source>
        <dbReference type="SAM" id="Phobius"/>
    </source>
</evidence>
<organism evidence="3 4">
    <name type="scientific">Ascaris lumbricoides</name>
    <name type="common">Giant roundworm</name>
    <dbReference type="NCBI Taxonomy" id="6252"/>
    <lineage>
        <taxon>Eukaryota</taxon>
        <taxon>Metazoa</taxon>
        <taxon>Ecdysozoa</taxon>
        <taxon>Nematoda</taxon>
        <taxon>Chromadorea</taxon>
        <taxon>Rhabditida</taxon>
        <taxon>Spirurina</taxon>
        <taxon>Ascaridomorpha</taxon>
        <taxon>Ascaridoidea</taxon>
        <taxon>Ascarididae</taxon>
        <taxon>Ascaris</taxon>
    </lineage>
</organism>
<keyword evidence="2" id="KW-0472">Membrane</keyword>
<keyword evidence="2" id="KW-0812">Transmembrane</keyword>